<dbReference type="PANTHER" id="PTHR31691:SF1">
    <property type="entry name" value="ROTATIN"/>
    <property type="match status" value="1"/>
</dbReference>
<evidence type="ECO:0000256" key="1">
    <source>
        <dbReference type="SAM" id="MobiDB-lite"/>
    </source>
</evidence>
<dbReference type="GO" id="GO:0036064">
    <property type="term" value="C:ciliary basal body"/>
    <property type="evidence" value="ECO:0007669"/>
    <property type="project" value="InterPro"/>
</dbReference>
<dbReference type="GO" id="GO:0010457">
    <property type="term" value="P:centriole-centriole cohesion"/>
    <property type="evidence" value="ECO:0007669"/>
    <property type="project" value="TreeGrafter"/>
</dbReference>
<feature type="domain" description="Rotatin N-terminal" evidence="2">
    <location>
        <begin position="17"/>
        <end position="113"/>
    </location>
</feature>
<evidence type="ECO:0000259" key="2">
    <source>
        <dbReference type="Pfam" id="PF14726"/>
    </source>
</evidence>
<dbReference type="GO" id="GO:0005813">
    <property type="term" value="C:centrosome"/>
    <property type="evidence" value="ECO:0007669"/>
    <property type="project" value="InterPro"/>
</dbReference>
<proteinExistence type="predicted"/>
<dbReference type="EMBL" id="OW240915">
    <property type="protein sequence ID" value="CAH2284653.1"/>
    <property type="molecule type" value="Genomic_DNA"/>
</dbReference>
<gene>
    <name evidence="3" type="ORF">PECUL_23A016431</name>
</gene>
<dbReference type="InterPro" id="IPR016024">
    <property type="entry name" value="ARM-type_fold"/>
</dbReference>
<evidence type="ECO:0000313" key="3">
    <source>
        <dbReference type="EMBL" id="CAH2284653.1"/>
    </source>
</evidence>
<feature type="region of interest" description="Disordered" evidence="1">
    <location>
        <begin position="306"/>
        <end position="340"/>
    </location>
</feature>
<dbReference type="Proteomes" id="UP001295444">
    <property type="component" value="Chromosome 04"/>
</dbReference>
<name>A0AAD1RZE7_PELCU</name>
<dbReference type="Pfam" id="PF14726">
    <property type="entry name" value="RTTN_N"/>
    <property type="match status" value="1"/>
</dbReference>
<dbReference type="GO" id="GO:0007099">
    <property type="term" value="P:centriole replication"/>
    <property type="evidence" value="ECO:0007669"/>
    <property type="project" value="TreeGrafter"/>
</dbReference>
<dbReference type="InterPro" id="IPR029249">
    <property type="entry name" value="Rotatin_N"/>
</dbReference>
<sequence>MMDISSLVKKLGHHLVEIRERALKNILCKLDHNLLSYIDLVQEKSLFLHLLEWFNFQAVPMKEEVLLLLNNLSKHATAAQWLIEIGAVDFFSQLRPNVEPNLQALVDGILDGLFLLPTDIPNSSPTATYEVKSSYKYSAIQKQEDDLIDGYFQQDISKLQNLGISAEDSIVSHCAATCLKFPAFPWLTLTTTDRHVLSTNESSLRSNNHALIWRSCQLLQDVVVQDFPAEIFLQRPKIVQSLLSLLELATERDGQQHLAYQSICCLNNLCILLRSRLNFHKDPGFLSTKQEIASQNSSVLYCQDTTGGHNSQSHSPVNENIRPSVVGRTSQRLRGDGQDWDAASSRRVTFRMVGRKGIPRWRLKISQAQQALLHLDVSDPYSPFNNPVGDAVSKRPRGLQREYILPSSLGYVWVLAAMD</sequence>
<organism evidence="3 4">
    <name type="scientific">Pelobates cultripes</name>
    <name type="common">Western spadefoot toad</name>
    <dbReference type="NCBI Taxonomy" id="61616"/>
    <lineage>
        <taxon>Eukaryota</taxon>
        <taxon>Metazoa</taxon>
        <taxon>Chordata</taxon>
        <taxon>Craniata</taxon>
        <taxon>Vertebrata</taxon>
        <taxon>Euteleostomi</taxon>
        <taxon>Amphibia</taxon>
        <taxon>Batrachia</taxon>
        <taxon>Anura</taxon>
        <taxon>Pelobatoidea</taxon>
        <taxon>Pelobatidae</taxon>
        <taxon>Pelobates</taxon>
    </lineage>
</organism>
<reference evidence="3" key="1">
    <citation type="submission" date="2022-03" db="EMBL/GenBank/DDBJ databases">
        <authorList>
            <person name="Alioto T."/>
            <person name="Alioto T."/>
            <person name="Gomez Garrido J."/>
        </authorList>
    </citation>
    <scope>NUCLEOTIDE SEQUENCE</scope>
</reference>
<feature type="compositionally biased region" description="Polar residues" evidence="1">
    <location>
        <begin position="306"/>
        <end position="318"/>
    </location>
</feature>
<dbReference type="GO" id="GO:0032053">
    <property type="term" value="P:ciliary basal body organization"/>
    <property type="evidence" value="ECO:0007669"/>
    <property type="project" value="TreeGrafter"/>
</dbReference>
<dbReference type="InterPro" id="IPR030791">
    <property type="entry name" value="Rotatin"/>
</dbReference>
<dbReference type="AlphaFoldDB" id="A0AAD1RZE7"/>
<dbReference type="GO" id="GO:0005814">
    <property type="term" value="C:centriole"/>
    <property type="evidence" value="ECO:0007669"/>
    <property type="project" value="TreeGrafter"/>
</dbReference>
<dbReference type="SUPFAM" id="SSF48371">
    <property type="entry name" value="ARM repeat"/>
    <property type="match status" value="1"/>
</dbReference>
<evidence type="ECO:0000313" key="4">
    <source>
        <dbReference type="Proteomes" id="UP001295444"/>
    </source>
</evidence>
<accession>A0AAD1RZE7</accession>
<keyword evidence="4" id="KW-1185">Reference proteome</keyword>
<protein>
    <submittedName>
        <fullName evidence="3">Rotatin isoform X1</fullName>
    </submittedName>
</protein>
<dbReference type="PANTHER" id="PTHR31691">
    <property type="entry name" value="ROTATIN"/>
    <property type="match status" value="1"/>
</dbReference>